<dbReference type="InterPro" id="IPR024607">
    <property type="entry name" value="Sulfatase_CS"/>
</dbReference>
<dbReference type="InterPro" id="IPR000917">
    <property type="entry name" value="Sulfatase_N"/>
</dbReference>
<keyword evidence="4" id="KW-0325">Glycoprotein</keyword>
<dbReference type="PATRIC" id="fig|1432052.4.peg.3761"/>
<evidence type="ECO:0000313" key="7">
    <source>
        <dbReference type="Proteomes" id="UP000094067"/>
    </source>
</evidence>
<dbReference type="PANTHER" id="PTHR43108">
    <property type="entry name" value="N-ACETYLGLUCOSAMINE-6-SULFATASE FAMILY MEMBER"/>
    <property type="match status" value="1"/>
</dbReference>
<dbReference type="PROSITE" id="PS00149">
    <property type="entry name" value="SULFATASE_2"/>
    <property type="match status" value="1"/>
</dbReference>
<reference evidence="6 7" key="1">
    <citation type="submission" date="2016-07" db="EMBL/GenBank/DDBJ databases">
        <title>Characterization of isolates of Eisenbergiella tayi derived from blood cultures, using whole genome sequencing.</title>
        <authorList>
            <person name="Burdz T."/>
            <person name="Wiebe D."/>
            <person name="Huynh C."/>
            <person name="Bernard K."/>
        </authorList>
    </citation>
    <scope>NUCLEOTIDE SEQUENCE [LARGE SCALE GENOMIC DNA]</scope>
    <source>
        <strain evidence="6 7">NML 110608</strain>
    </source>
</reference>
<keyword evidence="3 6" id="KW-0378">Hydrolase</keyword>
<dbReference type="Gene3D" id="3.40.720.10">
    <property type="entry name" value="Alkaline Phosphatase, subunit A"/>
    <property type="match status" value="1"/>
</dbReference>
<evidence type="ECO:0000256" key="3">
    <source>
        <dbReference type="ARBA" id="ARBA00022801"/>
    </source>
</evidence>
<dbReference type="RefSeq" id="WP_069153122.1">
    <property type="nucleotide sequence ID" value="NZ_MCGH01000002.1"/>
</dbReference>
<dbReference type="GO" id="GO:0004065">
    <property type="term" value="F:arylsulfatase activity"/>
    <property type="evidence" value="ECO:0007669"/>
    <property type="project" value="UniProtKB-EC"/>
</dbReference>
<accession>A0A1E3AH17</accession>
<feature type="domain" description="Sulfatase N-terminal" evidence="5">
    <location>
        <begin position="5"/>
        <end position="373"/>
    </location>
</feature>
<sequence length="504" mass="58214">MEKKKNILFIMSDDHASNAISLYGSRLAGVMQTPNIDRIGKEGTWLTGCFCTNAVCTPSRASILTGQYSHTNGVRTLFDSLPQGSVTFPKLLKEAGYQTAVIGKWHLHSRPEFFDHYDVLGYPWQQGKYFDPEFMDENADWDAALSEDVNCRQYHGETVKGYVTDIITDKSIEWLENRDKEKPFLLLCHHKAPHDEFEYHPRYEHLLDDVKIPLPESMFEDKSRRCEGSKSYGITISGANRRRNMVETMGRVDYPTGALKVEGLNEEERTYAAYQKYLKDYLRTVKGIDDNVGRLLDWLKKEGLYEDTIILYTSDQGMLLGEHDYSDKRWIFEESMQMPLLIRVPGEADCGRRMDTLVSNLDFAPTLLDYAGAAIPESIQGRSIRRLLHSGAAPSDRREEIYYRYWLHMTHCDTPAHYGIRTRDYKLVFYYGMALDAPGALPEQTPPGWELYDLRKDPFEMNNVYNHPEYRSVVQKLKERLKLLKEEAGDPDEKYPKVKEISGL</sequence>
<evidence type="ECO:0000256" key="2">
    <source>
        <dbReference type="ARBA" id="ARBA00022729"/>
    </source>
</evidence>
<comment type="caution">
    <text evidence="6">The sequence shown here is derived from an EMBL/GenBank/DDBJ whole genome shotgun (WGS) entry which is preliminary data.</text>
</comment>
<dbReference type="Proteomes" id="UP000094067">
    <property type="component" value="Unassembled WGS sequence"/>
</dbReference>
<dbReference type="AlphaFoldDB" id="A0A1E3AH17"/>
<comment type="similarity">
    <text evidence="1">Belongs to the sulfatase family.</text>
</comment>
<dbReference type="EMBL" id="MCGH01000002">
    <property type="protein sequence ID" value="ODM07486.1"/>
    <property type="molecule type" value="Genomic_DNA"/>
</dbReference>
<dbReference type="InterPro" id="IPR017850">
    <property type="entry name" value="Alkaline_phosphatase_core_sf"/>
</dbReference>
<protein>
    <submittedName>
        <fullName evidence="6">Arylsulfatase</fullName>
        <ecNumber evidence="6">3.1.6.1</ecNumber>
    </submittedName>
</protein>
<gene>
    <name evidence="6" type="primary">atsA_3</name>
    <name evidence="6" type="ORF">BEI61_03376</name>
</gene>
<dbReference type="SUPFAM" id="SSF53649">
    <property type="entry name" value="Alkaline phosphatase-like"/>
    <property type="match status" value="1"/>
</dbReference>
<evidence type="ECO:0000259" key="5">
    <source>
        <dbReference type="Pfam" id="PF00884"/>
    </source>
</evidence>
<keyword evidence="2" id="KW-0732">Signal</keyword>
<proteinExistence type="inferred from homology"/>
<organism evidence="6 7">
    <name type="scientific">Eisenbergiella tayi</name>
    <dbReference type="NCBI Taxonomy" id="1432052"/>
    <lineage>
        <taxon>Bacteria</taxon>
        <taxon>Bacillati</taxon>
        <taxon>Bacillota</taxon>
        <taxon>Clostridia</taxon>
        <taxon>Lachnospirales</taxon>
        <taxon>Lachnospiraceae</taxon>
        <taxon>Eisenbergiella</taxon>
    </lineage>
</organism>
<evidence type="ECO:0000256" key="1">
    <source>
        <dbReference type="ARBA" id="ARBA00008779"/>
    </source>
</evidence>
<dbReference type="PANTHER" id="PTHR43108:SF6">
    <property type="entry name" value="N-SULPHOGLUCOSAMINE SULPHOHYDROLASE"/>
    <property type="match status" value="1"/>
</dbReference>
<dbReference type="Pfam" id="PF00884">
    <property type="entry name" value="Sulfatase"/>
    <property type="match status" value="1"/>
</dbReference>
<evidence type="ECO:0000256" key="4">
    <source>
        <dbReference type="ARBA" id="ARBA00023180"/>
    </source>
</evidence>
<name>A0A1E3AH17_9FIRM</name>
<dbReference type="CDD" id="cd16031">
    <property type="entry name" value="G6S_like"/>
    <property type="match status" value="1"/>
</dbReference>
<dbReference type="EC" id="3.1.6.1" evidence="6"/>
<evidence type="ECO:0000313" key="6">
    <source>
        <dbReference type="EMBL" id="ODM07486.1"/>
    </source>
</evidence>
<dbReference type="PROSITE" id="PS00523">
    <property type="entry name" value="SULFATASE_1"/>
    <property type="match status" value="1"/>
</dbReference>